<dbReference type="Proteomes" id="UP000241404">
    <property type="component" value="Unassembled WGS sequence"/>
</dbReference>
<dbReference type="GO" id="GO:0019867">
    <property type="term" value="C:outer membrane"/>
    <property type="evidence" value="ECO:0007669"/>
    <property type="project" value="InterPro"/>
</dbReference>
<feature type="chain" id="PRO_5044385960" evidence="1">
    <location>
        <begin position="20"/>
        <end position="185"/>
    </location>
</feature>
<protein>
    <submittedName>
        <fullName evidence="3">Outer membrane protein slp</fullName>
    </submittedName>
    <submittedName>
        <fullName evidence="2">Starvation-inducible protein</fullName>
    </submittedName>
</protein>
<organism evidence="3 5">
    <name type="scientific">Photobacterium damselae</name>
    <dbReference type="NCBI Taxonomy" id="38293"/>
    <lineage>
        <taxon>Bacteria</taxon>
        <taxon>Pseudomonadati</taxon>
        <taxon>Pseudomonadota</taxon>
        <taxon>Gammaproteobacteria</taxon>
        <taxon>Vibrionales</taxon>
        <taxon>Vibrionaceae</taxon>
        <taxon>Photobacterium</taxon>
    </lineage>
</organism>
<name>A0A2T3IB35_PHODM</name>
<dbReference type="OrthoDB" id="5295757at2"/>
<evidence type="ECO:0000313" key="4">
    <source>
        <dbReference type="Proteomes" id="UP000241404"/>
    </source>
</evidence>
<sequence>MYRTLFLGGILLFMVGCSAVPESLQTASDKPITNVQSLIATPELMQGQEVRLGGVIASIKNEENQTRLEISAMPLTSDGRPVLGAKPQGRFIAYENGFLEPMEYAPGRLVSVVGHFRGMEKGKVGEFDYNFPVIDATGDQIWQVHQEVRIDDVYPPCFGRYCHRYWRNYPYRGPMRGQVIQRVTP</sequence>
<dbReference type="PROSITE" id="PS51257">
    <property type="entry name" value="PROKAR_LIPOPROTEIN"/>
    <property type="match status" value="1"/>
</dbReference>
<feature type="signal peptide" evidence="1">
    <location>
        <begin position="1"/>
        <end position="19"/>
    </location>
</feature>
<dbReference type="PANTHER" id="PTHR37530:SF1">
    <property type="entry name" value="OUTER MEMBRANE PROTEIN SLP"/>
    <property type="match status" value="1"/>
</dbReference>
<keyword evidence="1" id="KW-0732">Signal</keyword>
<reference evidence="3 5" key="2">
    <citation type="submission" date="2018-06" db="EMBL/GenBank/DDBJ databases">
        <authorList>
            <consortium name="Pathogen Informatics"/>
            <person name="Doyle S."/>
        </authorList>
    </citation>
    <scope>NUCLEOTIDE SEQUENCE [LARGE SCALE GENOMIC DNA]</scope>
    <source>
        <strain evidence="3 5">NCTC11647</strain>
    </source>
</reference>
<dbReference type="Pfam" id="PF03843">
    <property type="entry name" value="Slp"/>
    <property type="match status" value="1"/>
</dbReference>
<dbReference type="Proteomes" id="UP000251647">
    <property type="component" value="Unassembled WGS sequence"/>
</dbReference>
<proteinExistence type="predicted"/>
<dbReference type="AlphaFoldDB" id="A0A2T3IB35"/>
<dbReference type="NCBIfam" id="TIGR00752">
    <property type="entry name" value="slp"/>
    <property type="match status" value="1"/>
</dbReference>
<gene>
    <name evidence="3" type="primary">slp</name>
    <name evidence="2" type="ORF">CTM90_05450</name>
    <name evidence="3" type="ORF">NCTC11647_00806</name>
</gene>
<dbReference type="EMBL" id="UATL01000001">
    <property type="protein sequence ID" value="SPY27747.1"/>
    <property type="molecule type" value="Genomic_DNA"/>
</dbReference>
<reference evidence="2 4" key="1">
    <citation type="submission" date="2018-03" db="EMBL/GenBank/DDBJ databases">
        <title>Whole genome sequencing of Histamine producing bacteria.</title>
        <authorList>
            <person name="Butler K."/>
        </authorList>
    </citation>
    <scope>NUCLEOTIDE SEQUENCE [LARGE SCALE GENOMIC DNA]</scope>
    <source>
        <strain evidence="2 4">BT-6</strain>
    </source>
</reference>
<evidence type="ECO:0000256" key="1">
    <source>
        <dbReference type="SAM" id="SignalP"/>
    </source>
</evidence>
<dbReference type="InterPro" id="IPR004658">
    <property type="entry name" value="OMP_Slp"/>
</dbReference>
<dbReference type="PANTHER" id="PTHR37530">
    <property type="entry name" value="OUTER MEMBRANE PROTEIN SLP"/>
    <property type="match status" value="1"/>
</dbReference>
<dbReference type="GeneID" id="93397264"/>
<evidence type="ECO:0000313" key="2">
    <source>
        <dbReference type="EMBL" id="PSU17944.1"/>
    </source>
</evidence>
<dbReference type="EMBL" id="PYMM01000002">
    <property type="protein sequence ID" value="PSU17944.1"/>
    <property type="molecule type" value="Genomic_DNA"/>
</dbReference>
<evidence type="ECO:0000313" key="3">
    <source>
        <dbReference type="EMBL" id="SPY27747.1"/>
    </source>
</evidence>
<dbReference type="RefSeq" id="WP_005300180.1">
    <property type="nucleotide sequence ID" value="NZ_CP018297.1"/>
</dbReference>
<evidence type="ECO:0000313" key="5">
    <source>
        <dbReference type="Proteomes" id="UP000251647"/>
    </source>
</evidence>
<accession>A0A2T3IB35</accession>
<dbReference type="PIRSF" id="PIRSF004982">
    <property type="entry name" value="SlP"/>
    <property type="match status" value="1"/>
</dbReference>